<keyword evidence="7 16" id="KW-0812">Transmembrane</keyword>
<gene>
    <name evidence="19 20 21" type="primary">Lrrc26</name>
</gene>
<dbReference type="RefSeq" id="XP_021117284.1">
    <property type="nucleotide sequence ID" value="XM_021261625.1"/>
</dbReference>
<accession>A0AAX6TB25</accession>
<evidence type="ECO:0000313" key="20">
    <source>
        <dbReference type="RefSeq" id="XP_021117283.1"/>
    </source>
</evidence>
<keyword evidence="10 16" id="KW-1133">Transmembrane helix</keyword>
<comment type="similarity">
    <text evidence="3">Belongs to the SLITRK family.</text>
</comment>
<keyword evidence="9" id="KW-0677">Repeat</keyword>
<keyword evidence="12 16" id="KW-0472">Membrane</keyword>
<dbReference type="GO" id="GO:0071805">
    <property type="term" value="P:potassium ion transmembrane transport"/>
    <property type="evidence" value="ECO:0007669"/>
    <property type="project" value="UniProtKB-ARBA"/>
</dbReference>
<keyword evidence="11" id="KW-0406">Ion transport</keyword>
<feature type="domain" description="LRRCT" evidence="17">
    <location>
        <begin position="297"/>
        <end position="349"/>
    </location>
</feature>
<evidence type="ECO:0000256" key="15">
    <source>
        <dbReference type="SAM" id="MobiDB-lite"/>
    </source>
</evidence>
<keyword evidence="6" id="KW-0433">Leucine-rich repeat</keyword>
<proteinExistence type="inferred from homology"/>
<dbReference type="AlphaFoldDB" id="A0AAX6TB25"/>
<feature type="region of interest" description="Disordered" evidence="15">
    <location>
        <begin position="393"/>
        <end position="412"/>
    </location>
</feature>
<dbReference type="InterPro" id="IPR000483">
    <property type="entry name" value="Cys-rich_flank_reg_C"/>
</dbReference>
<keyword evidence="8" id="KW-0732">Signal</keyword>
<dbReference type="GO" id="GO:0005886">
    <property type="term" value="C:plasma membrane"/>
    <property type="evidence" value="ECO:0007669"/>
    <property type="project" value="UniProtKB-SubCell"/>
</dbReference>
<evidence type="ECO:0000256" key="3">
    <source>
        <dbReference type="ARBA" id="ARBA00010439"/>
    </source>
</evidence>
<dbReference type="PANTHER" id="PTHR45773">
    <property type="entry name" value="SLIT AND NTRK-LIKE PROTEIN 4-RELATED"/>
    <property type="match status" value="1"/>
</dbReference>
<keyword evidence="5" id="KW-1003">Cell membrane</keyword>
<dbReference type="PANTHER" id="PTHR45773:SF5">
    <property type="entry name" value="SLIT AND NTRK-LIKE PROTEIN 5"/>
    <property type="match status" value="1"/>
</dbReference>
<evidence type="ECO:0000256" key="11">
    <source>
        <dbReference type="ARBA" id="ARBA00023065"/>
    </source>
</evidence>
<keyword evidence="4" id="KW-0813">Transport</keyword>
<dbReference type="GO" id="GO:0051965">
    <property type="term" value="P:positive regulation of synapse assembly"/>
    <property type="evidence" value="ECO:0007669"/>
    <property type="project" value="TreeGrafter"/>
</dbReference>
<evidence type="ECO:0000256" key="5">
    <source>
        <dbReference type="ARBA" id="ARBA00022475"/>
    </source>
</evidence>
<name>A0AAX6TB25_HETGA</name>
<dbReference type="InterPro" id="IPR032675">
    <property type="entry name" value="LRR_dom_sf"/>
</dbReference>
<dbReference type="PROSITE" id="PS51257">
    <property type="entry name" value="PROKAR_LIPOPROTEIN"/>
    <property type="match status" value="1"/>
</dbReference>
<dbReference type="FunFam" id="3.80.10.10:FF:000015">
    <property type="entry name" value="Leucine rich repeat containing 38"/>
    <property type="match status" value="1"/>
</dbReference>
<dbReference type="InterPro" id="IPR001611">
    <property type="entry name" value="Leu-rich_rpt"/>
</dbReference>
<organism evidence="18 20">
    <name type="scientific">Heterocephalus glaber</name>
    <name type="common">Naked mole rat</name>
    <dbReference type="NCBI Taxonomy" id="10181"/>
    <lineage>
        <taxon>Eukaryota</taxon>
        <taxon>Metazoa</taxon>
        <taxon>Chordata</taxon>
        <taxon>Craniata</taxon>
        <taxon>Vertebrata</taxon>
        <taxon>Euteleostomi</taxon>
        <taxon>Mammalia</taxon>
        <taxon>Eutheria</taxon>
        <taxon>Euarchontoglires</taxon>
        <taxon>Glires</taxon>
        <taxon>Rodentia</taxon>
        <taxon>Hystricomorpha</taxon>
        <taxon>Bathyergidae</taxon>
        <taxon>Heterocephalus</taxon>
    </lineage>
</organism>
<dbReference type="GO" id="GO:0007409">
    <property type="term" value="P:axonogenesis"/>
    <property type="evidence" value="ECO:0007669"/>
    <property type="project" value="UniProtKB-ARBA"/>
</dbReference>
<dbReference type="InterPro" id="IPR003591">
    <property type="entry name" value="Leu-rich_rpt_typical-subtyp"/>
</dbReference>
<evidence type="ECO:0000256" key="4">
    <source>
        <dbReference type="ARBA" id="ARBA00022448"/>
    </source>
</evidence>
<evidence type="ECO:0000256" key="10">
    <source>
        <dbReference type="ARBA" id="ARBA00022989"/>
    </source>
</evidence>
<dbReference type="SMART" id="SM00082">
    <property type="entry name" value="LRRCT"/>
    <property type="match status" value="1"/>
</dbReference>
<dbReference type="SMART" id="SM00369">
    <property type="entry name" value="LRR_TYP"/>
    <property type="match status" value="5"/>
</dbReference>
<evidence type="ECO:0000313" key="18">
    <source>
        <dbReference type="Proteomes" id="UP000694906"/>
    </source>
</evidence>
<evidence type="ECO:0000256" key="12">
    <source>
        <dbReference type="ARBA" id="ARBA00023136"/>
    </source>
</evidence>
<evidence type="ECO:0000256" key="14">
    <source>
        <dbReference type="ARBA" id="ARBA00023303"/>
    </source>
</evidence>
<dbReference type="KEGG" id="hgl:101719367"/>
<evidence type="ECO:0000256" key="6">
    <source>
        <dbReference type="ARBA" id="ARBA00022614"/>
    </source>
</evidence>
<keyword evidence="13" id="KW-1015">Disulfide bond</keyword>
<comment type="subcellular location">
    <subcellularLocation>
        <location evidence="1">Cell membrane</location>
        <topology evidence="1">Single-pass membrane protein</topology>
    </subcellularLocation>
    <subcellularLocation>
        <location evidence="2">Membrane</location>
        <topology evidence="2">Single-pass type I membrane protein</topology>
    </subcellularLocation>
</comment>
<dbReference type="RefSeq" id="XP_004849635.2">
    <property type="nucleotide sequence ID" value="XM_004849578.2"/>
</dbReference>
<protein>
    <submittedName>
        <fullName evidence="19 20">Leucine-rich repeat-containing protein 26</fullName>
    </submittedName>
</protein>
<evidence type="ECO:0000256" key="8">
    <source>
        <dbReference type="ARBA" id="ARBA00022729"/>
    </source>
</evidence>
<sequence>MVLLPKPHEAPVVSPHRGDAELWAWCSGTGSCSAGRWLHAWPRPWARDQPWDRKGRYQAGQLVFVQAPQGRVSGTPGLRAHPGSKDPTLGPRAGPMWGLSFCSTPLPRLSLLLLLSLRPAWAPEPPGVAPSEPPGARECPEACACSAGGQANCSALALPFVPAGLSWRVYALLLDRNCLRALPPGAFAGAHALRLLDLRENGLRSVHSRAFWGLGALQLLDLSANQLETLAPGTFAPLRALRSLSLAGNRLALLEPAVVGALPGLRALSLQDNALSALGPGLLARLPALDALGLHGNPWACGCALRPLCNWLRLHPRVSEAETLRCVSPGRRTLSPLSAFPDAAFRHCTKRLAARDLAVIYALGPVSFLASLATCLALGSAITACRARSRRRRLPVARSPSPRPLDPAGPACVVAPESQAATPAQA</sequence>
<dbReference type="GeneID" id="101719950"/>
<dbReference type="SUPFAM" id="SSF52058">
    <property type="entry name" value="L domain-like"/>
    <property type="match status" value="1"/>
</dbReference>
<evidence type="ECO:0000256" key="2">
    <source>
        <dbReference type="ARBA" id="ARBA00004479"/>
    </source>
</evidence>
<evidence type="ECO:0000256" key="1">
    <source>
        <dbReference type="ARBA" id="ARBA00004162"/>
    </source>
</evidence>
<evidence type="ECO:0000256" key="9">
    <source>
        <dbReference type="ARBA" id="ARBA00022737"/>
    </source>
</evidence>
<dbReference type="Proteomes" id="UP000694906">
    <property type="component" value="Unplaced"/>
</dbReference>
<evidence type="ECO:0000256" key="13">
    <source>
        <dbReference type="ARBA" id="ARBA00023157"/>
    </source>
</evidence>
<evidence type="ECO:0000313" key="21">
    <source>
        <dbReference type="RefSeq" id="XP_021117284.1"/>
    </source>
</evidence>
<evidence type="ECO:0000313" key="19">
    <source>
        <dbReference type="RefSeq" id="XP_004849635.2"/>
    </source>
</evidence>
<dbReference type="Pfam" id="PF13855">
    <property type="entry name" value="LRR_8"/>
    <property type="match status" value="2"/>
</dbReference>
<keyword evidence="14" id="KW-0407">Ion channel</keyword>
<reference evidence="19 20" key="1">
    <citation type="submission" date="2025-04" db="UniProtKB">
        <authorList>
            <consortium name="RefSeq"/>
        </authorList>
    </citation>
    <scope>IDENTIFICATION</scope>
</reference>
<dbReference type="RefSeq" id="XP_021117283.1">
    <property type="nucleotide sequence ID" value="XM_021261624.1"/>
</dbReference>
<evidence type="ECO:0000259" key="17">
    <source>
        <dbReference type="SMART" id="SM00082"/>
    </source>
</evidence>
<keyword evidence="18" id="KW-1185">Reference proteome</keyword>
<dbReference type="CTD" id="389816"/>
<evidence type="ECO:0000256" key="16">
    <source>
        <dbReference type="SAM" id="Phobius"/>
    </source>
</evidence>
<feature type="transmembrane region" description="Helical" evidence="16">
    <location>
        <begin position="358"/>
        <end position="384"/>
    </location>
</feature>
<evidence type="ECO:0000256" key="7">
    <source>
        <dbReference type="ARBA" id="ARBA00022692"/>
    </source>
</evidence>
<dbReference type="Gene3D" id="3.80.10.10">
    <property type="entry name" value="Ribonuclease Inhibitor"/>
    <property type="match status" value="2"/>
</dbReference>